<gene>
    <name evidence="11" type="ORF">METZ01_LOCUS76486</name>
</gene>
<name>A0A381U5U2_9ZZZZ</name>
<proteinExistence type="inferred from homology"/>
<dbReference type="InterPro" id="IPR028612">
    <property type="entry name" value="Topoisom_1_IA"/>
</dbReference>
<dbReference type="NCBIfam" id="TIGR01051">
    <property type="entry name" value="topA_bact"/>
    <property type="match status" value="1"/>
</dbReference>
<dbReference type="AlphaFoldDB" id="A0A381U5U2"/>
<dbReference type="Pfam" id="PF01751">
    <property type="entry name" value="Toprim"/>
    <property type="match status" value="1"/>
</dbReference>
<evidence type="ECO:0000256" key="2">
    <source>
        <dbReference type="ARBA" id="ARBA00009446"/>
    </source>
</evidence>
<keyword evidence="8" id="KW-0413">Isomerase</keyword>
<dbReference type="GO" id="GO:0006265">
    <property type="term" value="P:DNA topological change"/>
    <property type="evidence" value="ECO:0007669"/>
    <property type="project" value="InterPro"/>
</dbReference>
<keyword evidence="6" id="KW-0799">Topoisomerase</keyword>
<dbReference type="SMART" id="SM00436">
    <property type="entry name" value="TOP1Bc"/>
    <property type="match status" value="1"/>
</dbReference>
<evidence type="ECO:0000256" key="5">
    <source>
        <dbReference type="ARBA" id="ARBA00022842"/>
    </source>
</evidence>
<dbReference type="GO" id="GO:0003677">
    <property type="term" value="F:DNA binding"/>
    <property type="evidence" value="ECO:0007669"/>
    <property type="project" value="UniProtKB-KW"/>
</dbReference>
<evidence type="ECO:0000256" key="1">
    <source>
        <dbReference type="ARBA" id="ARBA00000213"/>
    </source>
</evidence>
<dbReference type="InterPro" id="IPR003601">
    <property type="entry name" value="Topo_IA_2"/>
</dbReference>
<feature type="domain" description="Toprim" evidence="9">
    <location>
        <begin position="4"/>
        <end position="112"/>
    </location>
</feature>
<organism evidence="11">
    <name type="scientific">marine metagenome</name>
    <dbReference type="NCBI Taxonomy" id="408172"/>
    <lineage>
        <taxon>unclassified sequences</taxon>
        <taxon>metagenomes</taxon>
        <taxon>ecological metagenomes</taxon>
    </lineage>
</organism>
<keyword evidence="5" id="KW-0460">Magnesium</keyword>
<dbReference type="EMBL" id="UINC01005801">
    <property type="protein sequence ID" value="SVA23632.1"/>
    <property type="molecule type" value="Genomic_DNA"/>
</dbReference>
<dbReference type="PANTHER" id="PTHR42785">
    <property type="entry name" value="DNA TOPOISOMERASE, TYPE IA, CORE"/>
    <property type="match status" value="1"/>
</dbReference>
<evidence type="ECO:0000256" key="4">
    <source>
        <dbReference type="ARBA" id="ARBA00022723"/>
    </source>
</evidence>
<dbReference type="SMART" id="SM00493">
    <property type="entry name" value="TOPRIM"/>
    <property type="match status" value="1"/>
</dbReference>
<dbReference type="PROSITE" id="PS52039">
    <property type="entry name" value="TOPO_IA_2"/>
    <property type="match status" value="1"/>
</dbReference>
<dbReference type="PRINTS" id="PR00417">
    <property type="entry name" value="PRTPISMRASEI"/>
</dbReference>
<keyword evidence="7" id="KW-0238">DNA-binding</keyword>
<dbReference type="InterPro" id="IPR013824">
    <property type="entry name" value="Topo_IA_cen_sub1"/>
</dbReference>
<evidence type="ECO:0000256" key="8">
    <source>
        <dbReference type="ARBA" id="ARBA00023235"/>
    </source>
</evidence>
<dbReference type="CDD" id="cd00186">
    <property type="entry name" value="TOP1Ac"/>
    <property type="match status" value="1"/>
</dbReference>
<dbReference type="SUPFAM" id="SSF56712">
    <property type="entry name" value="Prokaryotic type I DNA topoisomerase"/>
    <property type="match status" value="1"/>
</dbReference>
<feature type="domain" description="Topo IA-type catalytic" evidence="10">
    <location>
        <begin position="128"/>
        <end position="580"/>
    </location>
</feature>
<dbReference type="Gene3D" id="1.10.290.10">
    <property type="entry name" value="Topoisomerase I, domain 4"/>
    <property type="match status" value="1"/>
</dbReference>
<dbReference type="InterPro" id="IPR013825">
    <property type="entry name" value="Topo_IA_cen_sub2"/>
</dbReference>
<dbReference type="PROSITE" id="PS00396">
    <property type="entry name" value="TOPO_IA_1"/>
    <property type="match status" value="1"/>
</dbReference>
<dbReference type="PANTHER" id="PTHR42785:SF1">
    <property type="entry name" value="DNA TOPOISOMERASE"/>
    <property type="match status" value="1"/>
</dbReference>
<dbReference type="InterPro" id="IPR003602">
    <property type="entry name" value="Topo_IA_DNA-bd_dom"/>
</dbReference>
<keyword evidence="4" id="KW-0479">Metal-binding</keyword>
<evidence type="ECO:0000259" key="10">
    <source>
        <dbReference type="PROSITE" id="PS52039"/>
    </source>
</evidence>
<dbReference type="SMART" id="SM00437">
    <property type="entry name" value="TOP1Ac"/>
    <property type="match status" value="1"/>
</dbReference>
<dbReference type="Pfam" id="PF13368">
    <property type="entry name" value="Toprim_C_rpt"/>
    <property type="match status" value="3"/>
</dbReference>
<dbReference type="InterPro" id="IPR013826">
    <property type="entry name" value="Topo_IA_cen_sub3"/>
</dbReference>
<dbReference type="EC" id="5.6.2.1" evidence="3"/>
<dbReference type="Gene3D" id="1.10.460.10">
    <property type="entry name" value="Topoisomerase I, domain 2"/>
    <property type="match status" value="1"/>
</dbReference>
<dbReference type="Gene3D" id="3.40.50.140">
    <property type="match status" value="1"/>
</dbReference>
<dbReference type="GO" id="GO:0003917">
    <property type="term" value="F:DNA topoisomerase type I (single strand cut, ATP-independent) activity"/>
    <property type="evidence" value="ECO:0007669"/>
    <property type="project" value="UniProtKB-EC"/>
</dbReference>
<dbReference type="InterPro" id="IPR013497">
    <property type="entry name" value="Topo_IA_cen"/>
</dbReference>
<dbReference type="InterPro" id="IPR025589">
    <property type="entry name" value="Toprim_C_rpt"/>
</dbReference>
<evidence type="ECO:0000259" key="9">
    <source>
        <dbReference type="PROSITE" id="PS50880"/>
    </source>
</evidence>
<evidence type="ECO:0000313" key="11">
    <source>
        <dbReference type="EMBL" id="SVA23632.1"/>
    </source>
</evidence>
<accession>A0A381U5U2</accession>
<reference evidence="11" key="1">
    <citation type="submission" date="2018-05" db="EMBL/GenBank/DDBJ databases">
        <authorList>
            <person name="Lanie J.A."/>
            <person name="Ng W.-L."/>
            <person name="Kazmierczak K.M."/>
            <person name="Andrzejewski T.M."/>
            <person name="Davidsen T.M."/>
            <person name="Wayne K.J."/>
            <person name="Tettelin H."/>
            <person name="Glass J.I."/>
            <person name="Rusch D."/>
            <person name="Podicherti R."/>
            <person name="Tsui H.-C.T."/>
            <person name="Winkler M.E."/>
        </authorList>
    </citation>
    <scope>NUCLEOTIDE SEQUENCE</scope>
</reference>
<dbReference type="Gene3D" id="2.70.20.10">
    <property type="entry name" value="Topoisomerase I, domain 3"/>
    <property type="match status" value="1"/>
</dbReference>
<comment type="similarity">
    <text evidence="2">Belongs to the type IA topoisomerase family.</text>
</comment>
<dbReference type="InterPro" id="IPR023405">
    <property type="entry name" value="Topo_IA_core_domain"/>
</dbReference>
<dbReference type="Pfam" id="PF01131">
    <property type="entry name" value="Topoisom_bac"/>
    <property type="match status" value="1"/>
</dbReference>
<dbReference type="PROSITE" id="PS50880">
    <property type="entry name" value="TOPRIM"/>
    <property type="match status" value="1"/>
</dbReference>
<dbReference type="InterPro" id="IPR005733">
    <property type="entry name" value="TopoI_bac-type"/>
</dbReference>
<dbReference type="InterPro" id="IPR006171">
    <property type="entry name" value="TOPRIM_dom"/>
</dbReference>
<evidence type="ECO:0000256" key="7">
    <source>
        <dbReference type="ARBA" id="ARBA00023125"/>
    </source>
</evidence>
<dbReference type="InterPro" id="IPR023406">
    <property type="entry name" value="Topo_IA_AS"/>
</dbReference>
<protein>
    <recommendedName>
        <fullName evidence="3">DNA topoisomerase</fullName>
        <ecNumber evidence="3">5.6.2.1</ecNumber>
    </recommendedName>
</protein>
<sequence>MSQKSLLIVESPTKIKTIQQHLGNDYEVISCVGHVKDLPSNELGIDLENDFEIKLTPLPDKKKFLTDLRKKSKTAERVLIATDPDREGEAIAAHLASEIPKEKLQRVQFTEITKTGVSEGMSNVREIDQNLVDAQTARRVIDRLVGYKVSPVLWATLQSNMKFVTTSLSAGRVQSAALKIIIERDRLRVKFLRSTYFDLKATLNKDDDATSFTATLIRVNGAKIASSNDFESTTGQLKNKDALLLTESQADTLVKELKSGDWKVTKIEEKPRTSNPKPPFITSTLQQEAARKLRSSAQQTMRTAQQLYENGFITYMRTDSTNLSEEAIAGSRQVIQNLYGDDYLPGKAIRYATKVKNAQEAHEAIRPAHRIFRSVAEVEKTLGKDAAKLYDLIWKRTVASQMTPAKLKQTAVTIQNQKTEFRANGQVILFPGYMRVYVEGRDNPEKDLANKERILPALTNGETLNCQELDSESHTTKPPARYTEASLVKALEENGIGRPSTFASIVGTIVRRGYVDRSGGKLSPTFLGLAVTQLLENHFTNLVNKEFTVKMEDGLDEISRGELESLPFLTNFYRGGGRFAGLEKMLNEKVDIPSACTIEMPDEISESTEGRIGRYGPYLRRGEDTRSIPDKIYFGDLTLEAIEEIFNEEVKDDEPLGNDPESGESIWIKKGPYGHYVQLGDSKTRKGIPKTYPLSDVDLEYALKLLALPRTVGIHPETEEPITADYGRFGPYIRCGKQNASLRGVETPLDITVEKSVELLANRNKRSTELRTIGDHPETGESLVVKDGRFGPYITDGKVNVSLKGDLTPDSITLEQAVELINQKRLAPARPKRKRKKKKK</sequence>
<dbReference type="InterPro" id="IPR000380">
    <property type="entry name" value="Topo_IA"/>
</dbReference>
<dbReference type="HAMAP" id="MF_00952">
    <property type="entry name" value="Topoisom_1_prok"/>
    <property type="match status" value="1"/>
</dbReference>
<evidence type="ECO:0000256" key="6">
    <source>
        <dbReference type="ARBA" id="ARBA00023029"/>
    </source>
</evidence>
<dbReference type="GO" id="GO:0046872">
    <property type="term" value="F:metal ion binding"/>
    <property type="evidence" value="ECO:0007669"/>
    <property type="project" value="UniProtKB-KW"/>
</dbReference>
<comment type="catalytic activity">
    <reaction evidence="1">
        <text>ATP-independent breakage of single-stranded DNA, followed by passage and rejoining.</text>
        <dbReference type="EC" id="5.6.2.1"/>
    </reaction>
</comment>
<evidence type="ECO:0000256" key="3">
    <source>
        <dbReference type="ARBA" id="ARBA00012891"/>
    </source>
</evidence>